<name>A0A4R7RP93_9BACT</name>
<accession>A0A4R7RP93</accession>
<reference evidence="6 7" key="1">
    <citation type="submission" date="2019-03" db="EMBL/GenBank/DDBJ databases">
        <title>Genomic Encyclopedia of Archaeal and Bacterial Type Strains, Phase II (KMG-II): from individual species to whole genera.</title>
        <authorList>
            <person name="Goeker M."/>
        </authorList>
    </citation>
    <scope>NUCLEOTIDE SEQUENCE [LARGE SCALE GENOMIC DNA]</scope>
    <source>
        <strain evidence="6 7">ATCC 25309</strain>
    </source>
</reference>
<dbReference type="InterPro" id="IPR016064">
    <property type="entry name" value="NAD/diacylglycerol_kinase_sf"/>
</dbReference>
<dbReference type="SUPFAM" id="SSF111331">
    <property type="entry name" value="NAD kinase/diacylglycerol kinase-like"/>
    <property type="match status" value="1"/>
</dbReference>
<dbReference type="RefSeq" id="WP_133796672.1">
    <property type="nucleotide sequence ID" value="NZ_SOCA01000008.1"/>
</dbReference>
<dbReference type="GO" id="GO:0005524">
    <property type="term" value="F:ATP binding"/>
    <property type="evidence" value="ECO:0007669"/>
    <property type="project" value="UniProtKB-KW"/>
</dbReference>
<dbReference type="AlphaFoldDB" id="A0A4R7RP93"/>
<evidence type="ECO:0000313" key="6">
    <source>
        <dbReference type="EMBL" id="TDU66575.1"/>
    </source>
</evidence>
<sequence length="312" mass="34322">MNPEPRRSLCIILNRESGTLSTLGPDVVEEGLREIFVELGCEVEISQVTGKEVQAALEKARDGTADAVIVGGGDGTVATAATVFARHDKPLGILPLGTFNLAARDVGMPLDWKEAARALVTAPVGAMDLLDVAGRLFMCVVVLGFYPALVMGRPEYHGSWIVKSGRTLWDALSSAATYPPLNLNLHSDGQLQRHRTRIALLANNDYEDIFGIIPRRRSLDAGYFTVYISKHQTRFGLVRSMVAWVLGRWKQDREIIAIQATDMEIDVRRSRRIPVMMDGEVEKLSVPFRVKLVPKALHVIAPRLAEETEAAA</sequence>
<dbReference type="Pfam" id="PF00781">
    <property type="entry name" value="DAGK_cat"/>
    <property type="match status" value="1"/>
</dbReference>
<dbReference type="InterPro" id="IPR050187">
    <property type="entry name" value="Lipid_Phosphate_FormReg"/>
</dbReference>
<evidence type="ECO:0000256" key="2">
    <source>
        <dbReference type="ARBA" id="ARBA00022741"/>
    </source>
</evidence>
<dbReference type="Gene3D" id="2.60.200.40">
    <property type="match status" value="1"/>
</dbReference>
<evidence type="ECO:0000256" key="3">
    <source>
        <dbReference type="ARBA" id="ARBA00022777"/>
    </source>
</evidence>
<evidence type="ECO:0000256" key="4">
    <source>
        <dbReference type="ARBA" id="ARBA00022840"/>
    </source>
</evidence>
<dbReference type="InterPro" id="IPR017438">
    <property type="entry name" value="ATP-NAD_kinase_N"/>
</dbReference>
<keyword evidence="7" id="KW-1185">Reference proteome</keyword>
<feature type="domain" description="DAGKc" evidence="5">
    <location>
        <begin position="4"/>
        <end position="136"/>
    </location>
</feature>
<keyword evidence="1" id="KW-0808">Transferase</keyword>
<keyword evidence="2" id="KW-0547">Nucleotide-binding</keyword>
<dbReference type="PANTHER" id="PTHR12358:SF54">
    <property type="entry name" value="SPHINGOSINE KINASE RELATED PROTEIN"/>
    <property type="match status" value="1"/>
</dbReference>
<dbReference type="Gene3D" id="3.40.50.10330">
    <property type="entry name" value="Probable inorganic polyphosphate/atp-NAD kinase, domain 1"/>
    <property type="match status" value="1"/>
</dbReference>
<dbReference type="Proteomes" id="UP000295662">
    <property type="component" value="Unassembled WGS sequence"/>
</dbReference>
<dbReference type="InterPro" id="IPR045540">
    <property type="entry name" value="YegS/DAGK_C"/>
</dbReference>
<comment type="caution">
    <text evidence="6">The sequence shown here is derived from an EMBL/GenBank/DDBJ whole genome shotgun (WGS) entry which is preliminary data.</text>
</comment>
<dbReference type="SMART" id="SM00046">
    <property type="entry name" value="DAGKc"/>
    <property type="match status" value="1"/>
</dbReference>
<proteinExistence type="predicted"/>
<evidence type="ECO:0000313" key="7">
    <source>
        <dbReference type="Proteomes" id="UP000295662"/>
    </source>
</evidence>
<evidence type="ECO:0000256" key="1">
    <source>
        <dbReference type="ARBA" id="ARBA00022679"/>
    </source>
</evidence>
<dbReference type="OrthoDB" id="142078at2"/>
<dbReference type="GO" id="GO:0016301">
    <property type="term" value="F:kinase activity"/>
    <property type="evidence" value="ECO:0007669"/>
    <property type="project" value="UniProtKB-KW"/>
</dbReference>
<dbReference type="EMBL" id="SOCA01000008">
    <property type="protein sequence ID" value="TDU66575.1"/>
    <property type="molecule type" value="Genomic_DNA"/>
</dbReference>
<dbReference type="PROSITE" id="PS50146">
    <property type="entry name" value="DAGK"/>
    <property type="match status" value="1"/>
</dbReference>
<gene>
    <name evidence="6" type="ORF">EI77_03670</name>
</gene>
<dbReference type="InterPro" id="IPR001206">
    <property type="entry name" value="Diacylglycerol_kinase_cat_dom"/>
</dbReference>
<dbReference type="Pfam" id="PF19279">
    <property type="entry name" value="YegS_C"/>
    <property type="match status" value="1"/>
</dbReference>
<keyword evidence="4" id="KW-0067">ATP-binding</keyword>
<dbReference type="PANTHER" id="PTHR12358">
    <property type="entry name" value="SPHINGOSINE KINASE"/>
    <property type="match status" value="1"/>
</dbReference>
<keyword evidence="3 6" id="KW-0418">Kinase</keyword>
<organism evidence="6 7">
    <name type="scientific">Prosthecobacter fusiformis</name>
    <dbReference type="NCBI Taxonomy" id="48464"/>
    <lineage>
        <taxon>Bacteria</taxon>
        <taxon>Pseudomonadati</taxon>
        <taxon>Verrucomicrobiota</taxon>
        <taxon>Verrucomicrobiia</taxon>
        <taxon>Verrucomicrobiales</taxon>
        <taxon>Verrucomicrobiaceae</taxon>
        <taxon>Prosthecobacter</taxon>
    </lineage>
</organism>
<evidence type="ECO:0000259" key="5">
    <source>
        <dbReference type="PROSITE" id="PS50146"/>
    </source>
</evidence>
<protein>
    <submittedName>
        <fullName evidence="6">Diacylglycerol kinase family enzyme</fullName>
    </submittedName>
</protein>